<name>A0A3G9JJ96_9BACL</name>
<dbReference type="Gene3D" id="3.20.20.80">
    <property type="entry name" value="Glycosidases"/>
    <property type="match status" value="1"/>
</dbReference>
<proteinExistence type="predicted"/>
<dbReference type="Pfam" id="PF02449">
    <property type="entry name" value="Glyco_hydro_42"/>
    <property type="match status" value="1"/>
</dbReference>
<evidence type="ECO:0000313" key="4">
    <source>
        <dbReference type="Proteomes" id="UP000275368"/>
    </source>
</evidence>
<dbReference type="KEGG" id="pbk:Back11_44340"/>
<reference evidence="3 4" key="1">
    <citation type="submission" date="2018-11" db="EMBL/GenBank/DDBJ databases">
        <title>Complete genome sequence of Paenibacillus baekrokdamisoli strain KCTC 33723.</title>
        <authorList>
            <person name="Kang S.W."/>
            <person name="Lee K.C."/>
            <person name="Kim K.K."/>
            <person name="Kim J.S."/>
            <person name="Kim D.S."/>
            <person name="Ko S.H."/>
            <person name="Yang S.H."/>
            <person name="Lee J.S."/>
        </authorList>
    </citation>
    <scope>NUCLEOTIDE SEQUENCE [LARGE SCALE GENOMIC DNA]</scope>
    <source>
        <strain evidence="3 4">KCTC 33723</strain>
    </source>
</reference>
<dbReference type="GO" id="GO:0005975">
    <property type="term" value="P:carbohydrate metabolic process"/>
    <property type="evidence" value="ECO:0007669"/>
    <property type="project" value="InterPro"/>
</dbReference>
<dbReference type="GO" id="GO:0009341">
    <property type="term" value="C:beta-galactosidase complex"/>
    <property type="evidence" value="ECO:0007669"/>
    <property type="project" value="InterPro"/>
</dbReference>
<keyword evidence="1" id="KW-0378">Hydrolase</keyword>
<accession>A0A3G9JJ96</accession>
<dbReference type="GO" id="GO:0004565">
    <property type="term" value="F:beta-galactosidase activity"/>
    <property type="evidence" value="ECO:0007669"/>
    <property type="project" value="InterPro"/>
</dbReference>
<dbReference type="Proteomes" id="UP000275368">
    <property type="component" value="Chromosome"/>
</dbReference>
<gene>
    <name evidence="3" type="ORF">Back11_44340</name>
</gene>
<dbReference type="SUPFAM" id="SSF51445">
    <property type="entry name" value="(Trans)glycosidases"/>
    <property type="match status" value="1"/>
</dbReference>
<dbReference type="OrthoDB" id="2569184at2"/>
<dbReference type="PROSITE" id="PS51257">
    <property type="entry name" value="PROKAR_LIPOPROTEIN"/>
    <property type="match status" value="1"/>
</dbReference>
<keyword evidence="4" id="KW-1185">Reference proteome</keyword>
<dbReference type="AlphaFoldDB" id="A0A3G9JJ96"/>
<dbReference type="RefSeq" id="WP_125662199.1">
    <property type="nucleotide sequence ID" value="NZ_AP019308.1"/>
</dbReference>
<evidence type="ECO:0000313" key="3">
    <source>
        <dbReference type="EMBL" id="BBH23089.1"/>
    </source>
</evidence>
<dbReference type="InterPro" id="IPR017853">
    <property type="entry name" value="GH"/>
</dbReference>
<keyword evidence="2" id="KW-0326">Glycosidase</keyword>
<evidence type="ECO:0000256" key="2">
    <source>
        <dbReference type="ARBA" id="ARBA00023295"/>
    </source>
</evidence>
<dbReference type="EMBL" id="AP019308">
    <property type="protein sequence ID" value="BBH23089.1"/>
    <property type="molecule type" value="Genomic_DNA"/>
</dbReference>
<protein>
    <submittedName>
        <fullName evidence="3">Uncharacterized protein</fullName>
    </submittedName>
</protein>
<sequence>MRKRFIPILVVVVSMMITSCSDKKHEEIEPDLKAFPIGMWVSPPVEQITMERYREISEAGINFIIGFREYEGGSEAIRKSLDYADANGLKVLVRDPKINALSKGELGQIKDMIAPYTSHPAYMGHVFYDEPSINQYEELSAKKAEYQKYAPNGLAYVNLFPTYASLEQKGGTYTEYVQQYFEQFKPEVLSYDHYPFLTETKDASGGITEDYFYNLEQIRTAAVEHNVPFWLFIQTLSFNLSHRDPTEEEIRWQVYTSLAYGAKGIQYFTYWTPESGRETFGSGMIDLEGNKTKHYEEVKRLNKEVQDIGSRLLDLKSEGVIHYGSEPPLIENPMQAFEPIASISGDPAIIGCFSTENGRRSVLVVNSSYRESGTTSLQLKSEVKKVTLWKNGALEDKEVTGGKVELQLLPGQGVWLEFRE</sequence>
<organism evidence="3 4">
    <name type="scientific">Paenibacillus baekrokdamisoli</name>
    <dbReference type="NCBI Taxonomy" id="1712516"/>
    <lineage>
        <taxon>Bacteria</taxon>
        <taxon>Bacillati</taxon>
        <taxon>Bacillota</taxon>
        <taxon>Bacilli</taxon>
        <taxon>Bacillales</taxon>
        <taxon>Paenibacillaceae</taxon>
        <taxon>Paenibacillus</taxon>
    </lineage>
</organism>
<evidence type="ECO:0000256" key="1">
    <source>
        <dbReference type="ARBA" id="ARBA00022801"/>
    </source>
</evidence>
<dbReference type="InterPro" id="IPR013529">
    <property type="entry name" value="Glyco_hydro_42_N"/>
</dbReference>